<dbReference type="FunFam" id="3.40.640.10:FF:000073">
    <property type="entry name" value="Probable 4-aminobutyrate aminotransferase"/>
    <property type="match status" value="1"/>
</dbReference>
<dbReference type="CDD" id="cd00610">
    <property type="entry name" value="OAT_like"/>
    <property type="match status" value="1"/>
</dbReference>
<dbReference type="PROSITE" id="PS00600">
    <property type="entry name" value="AA_TRANSFER_CLASS_3"/>
    <property type="match status" value="1"/>
</dbReference>
<evidence type="ECO:0000313" key="12">
    <source>
        <dbReference type="EMBL" id="OBA26624.1"/>
    </source>
</evidence>
<dbReference type="OrthoDB" id="10260828at2759"/>
<dbReference type="PANTHER" id="PTHR43206">
    <property type="entry name" value="AMINOTRANSFERASE"/>
    <property type="match status" value="1"/>
</dbReference>
<dbReference type="GO" id="GO:0034386">
    <property type="term" value="F:4-aminobutyrate:2-oxoglutarate transaminase activity"/>
    <property type="evidence" value="ECO:0007669"/>
    <property type="project" value="UniProtKB-EC"/>
</dbReference>
<name>A0A1B7TD16_9ASCO</name>
<evidence type="ECO:0000256" key="4">
    <source>
        <dbReference type="ARBA" id="ARBA00018543"/>
    </source>
</evidence>
<gene>
    <name evidence="12" type="ORF">HANVADRAFT_52937</name>
</gene>
<dbReference type="Pfam" id="PF00202">
    <property type="entry name" value="Aminotran_3"/>
    <property type="match status" value="1"/>
</dbReference>
<dbReference type="GO" id="GO:0005739">
    <property type="term" value="C:mitochondrion"/>
    <property type="evidence" value="ECO:0007669"/>
    <property type="project" value="TreeGrafter"/>
</dbReference>
<evidence type="ECO:0000256" key="5">
    <source>
        <dbReference type="ARBA" id="ARBA00022576"/>
    </source>
</evidence>
<dbReference type="InterPro" id="IPR049704">
    <property type="entry name" value="Aminotrans_3_PPA_site"/>
</dbReference>
<dbReference type="InterPro" id="IPR015424">
    <property type="entry name" value="PyrdxlP-dep_Trfase"/>
</dbReference>
<comment type="caution">
    <text evidence="12">The sequence shown here is derived from an EMBL/GenBank/DDBJ whole genome shotgun (WGS) entry which is preliminary data.</text>
</comment>
<evidence type="ECO:0000256" key="3">
    <source>
        <dbReference type="ARBA" id="ARBA00012912"/>
    </source>
</evidence>
<comment type="cofactor">
    <cofactor evidence="1">
        <name>pyridoxal 5'-phosphate</name>
        <dbReference type="ChEBI" id="CHEBI:597326"/>
    </cofactor>
</comment>
<sequence>MSYCSKAYKEPSAPKIVTSAIPGPESVKQIAELDKNFDARPVYFMCDYENSVGNYLADVDGNVYLDVYAQIASIALGYNNPDLIEAAKSPEMIRALVERPALGNFPGKDFNGILEKVLKLAPKGQSQVWSALSGADANEQAFKAAFVYYRAKERGGFEVKHSEDELTSVMENQAPGAPELAVLSFKKAFHGRLFASGSCTRSKPVHKLDFPAFKWPQAEYPYYKYPLAENEDYNKKEDERCLEIVENLIKTWPSTKGAKVAALIIEPIQSEGGDNHASPYFLQQLRDLTTKHNVVYIIDEVQTGLGATGSLWCHEQANITPPPDLVTFSKKFQSAGYWFHDEKFVPQLAYSIFNTWCGNPASMIIAGAIGEVIQREDLISQVNRVGDYLMAKLNKLAEKYPQHLGRLRGKGTFIAFDLESTETRDKLLKTLKLNGCNTGGCASASVRLRPTLTFEEKHADIFVEALEKSLAVL</sequence>
<comment type="catalytic activity">
    <reaction evidence="10">
        <text>4-aminobutanoate + 2-oxoglutarate = succinate semialdehyde + L-glutamate</text>
        <dbReference type="Rhea" id="RHEA:23352"/>
        <dbReference type="ChEBI" id="CHEBI:16810"/>
        <dbReference type="ChEBI" id="CHEBI:29985"/>
        <dbReference type="ChEBI" id="CHEBI:57706"/>
        <dbReference type="ChEBI" id="CHEBI:59888"/>
        <dbReference type="EC" id="2.6.1.19"/>
    </reaction>
</comment>
<dbReference type="GO" id="GO:0030170">
    <property type="term" value="F:pyridoxal phosphate binding"/>
    <property type="evidence" value="ECO:0007669"/>
    <property type="project" value="InterPro"/>
</dbReference>
<comment type="similarity">
    <text evidence="2 11">Belongs to the class-III pyridoxal-phosphate-dependent aminotransferase family.</text>
</comment>
<dbReference type="EMBL" id="LXPE01000015">
    <property type="protein sequence ID" value="OBA26624.1"/>
    <property type="molecule type" value="Genomic_DNA"/>
</dbReference>
<dbReference type="Proteomes" id="UP000092321">
    <property type="component" value="Unassembled WGS sequence"/>
</dbReference>
<evidence type="ECO:0000256" key="10">
    <source>
        <dbReference type="ARBA" id="ARBA00048021"/>
    </source>
</evidence>
<dbReference type="InterPro" id="IPR005814">
    <property type="entry name" value="Aminotrans_3"/>
</dbReference>
<dbReference type="NCBIfam" id="TIGR00699">
    <property type="entry name" value="GABAtrns_euk"/>
    <property type="match status" value="1"/>
</dbReference>
<dbReference type="SUPFAM" id="SSF53383">
    <property type="entry name" value="PLP-dependent transferases"/>
    <property type="match status" value="1"/>
</dbReference>
<evidence type="ECO:0000256" key="11">
    <source>
        <dbReference type="RuleBase" id="RU003560"/>
    </source>
</evidence>
<keyword evidence="7 11" id="KW-0663">Pyridoxal phosphate</keyword>
<organism evidence="12 13">
    <name type="scientific">Hanseniaspora valbyensis NRRL Y-1626</name>
    <dbReference type="NCBI Taxonomy" id="766949"/>
    <lineage>
        <taxon>Eukaryota</taxon>
        <taxon>Fungi</taxon>
        <taxon>Dikarya</taxon>
        <taxon>Ascomycota</taxon>
        <taxon>Saccharomycotina</taxon>
        <taxon>Saccharomycetes</taxon>
        <taxon>Saccharomycodales</taxon>
        <taxon>Saccharomycodaceae</taxon>
        <taxon>Hanseniaspora</taxon>
    </lineage>
</organism>
<evidence type="ECO:0000256" key="1">
    <source>
        <dbReference type="ARBA" id="ARBA00001933"/>
    </source>
</evidence>
<keyword evidence="13" id="KW-1185">Reference proteome</keyword>
<dbReference type="PIRSF" id="PIRSF000521">
    <property type="entry name" value="Transaminase_4ab_Lys_Orn"/>
    <property type="match status" value="1"/>
</dbReference>
<evidence type="ECO:0000256" key="2">
    <source>
        <dbReference type="ARBA" id="ARBA00008954"/>
    </source>
</evidence>
<dbReference type="GO" id="GO:0009450">
    <property type="term" value="P:gamma-aminobutyric acid catabolic process"/>
    <property type="evidence" value="ECO:0007669"/>
    <property type="project" value="TreeGrafter"/>
</dbReference>
<evidence type="ECO:0000256" key="9">
    <source>
        <dbReference type="ARBA" id="ARBA00031787"/>
    </source>
</evidence>
<dbReference type="InterPro" id="IPR015422">
    <property type="entry name" value="PyrdxlP-dep_Trfase_small"/>
</dbReference>
<dbReference type="AlphaFoldDB" id="A0A1B7TD16"/>
<dbReference type="PANTHER" id="PTHR43206:SF1">
    <property type="entry name" value="4-AMINOBUTYRATE AMINOTRANSFERASE, MITOCHONDRIAL"/>
    <property type="match status" value="1"/>
</dbReference>
<dbReference type="InterPro" id="IPR004631">
    <property type="entry name" value="4NH2But_aminotransferase_euk"/>
</dbReference>
<evidence type="ECO:0000256" key="8">
    <source>
        <dbReference type="ARBA" id="ARBA00030204"/>
    </source>
</evidence>
<evidence type="ECO:0000313" key="13">
    <source>
        <dbReference type="Proteomes" id="UP000092321"/>
    </source>
</evidence>
<proteinExistence type="inferred from homology"/>
<evidence type="ECO:0000256" key="7">
    <source>
        <dbReference type="ARBA" id="ARBA00022898"/>
    </source>
</evidence>
<keyword evidence="6 12" id="KW-0808">Transferase</keyword>
<reference evidence="13" key="1">
    <citation type="journal article" date="2016" name="Proc. Natl. Acad. Sci. U.S.A.">
        <title>Comparative genomics of biotechnologically important yeasts.</title>
        <authorList>
            <person name="Riley R."/>
            <person name="Haridas S."/>
            <person name="Wolfe K.H."/>
            <person name="Lopes M.R."/>
            <person name="Hittinger C.T."/>
            <person name="Goeker M."/>
            <person name="Salamov A.A."/>
            <person name="Wisecaver J.H."/>
            <person name="Long T.M."/>
            <person name="Calvey C.H."/>
            <person name="Aerts A.L."/>
            <person name="Barry K.W."/>
            <person name="Choi C."/>
            <person name="Clum A."/>
            <person name="Coughlan A.Y."/>
            <person name="Deshpande S."/>
            <person name="Douglass A.P."/>
            <person name="Hanson S.J."/>
            <person name="Klenk H.-P."/>
            <person name="LaButti K.M."/>
            <person name="Lapidus A."/>
            <person name="Lindquist E.A."/>
            <person name="Lipzen A.M."/>
            <person name="Meier-Kolthoff J.P."/>
            <person name="Ohm R.A."/>
            <person name="Otillar R.P."/>
            <person name="Pangilinan J.L."/>
            <person name="Peng Y."/>
            <person name="Rokas A."/>
            <person name="Rosa C.A."/>
            <person name="Scheuner C."/>
            <person name="Sibirny A.A."/>
            <person name="Slot J.C."/>
            <person name="Stielow J.B."/>
            <person name="Sun H."/>
            <person name="Kurtzman C.P."/>
            <person name="Blackwell M."/>
            <person name="Grigoriev I.V."/>
            <person name="Jeffries T.W."/>
        </authorList>
    </citation>
    <scope>NUCLEOTIDE SEQUENCE [LARGE SCALE GENOMIC DNA]</scope>
    <source>
        <strain evidence="13">NRRL Y-1626</strain>
    </source>
</reference>
<protein>
    <recommendedName>
        <fullName evidence="4">4-aminobutyrate aminotransferase</fullName>
        <ecNumber evidence="3">2.6.1.19</ecNumber>
    </recommendedName>
    <alternativeName>
        <fullName evidence="9">GABA aminotransferase</fullName>
    </alternativeName>
    <alternativeName>
        <fullName evidence="8">Gamma-amino-N-butyrate transaminase</fullName>
    </alternativeName>
</protein>
<dbReference type="InterPro" id="IPR015421">
    <property type="entry name" value="PyrdxlP-dep_Trfase_major"/>
</dbReference>
<dbReference type="EC" id="2.6.1.19" evidence="3"/>
<keyword evidence="5 12" id="KW-0032">Aminotransferase</keyword>
<accession>A0A1B7TD16</accession>
<evidence type="ECO:0000256" key="6">
    <source>
        <dbReference type="ARBA" id="ARBA00022679"/>
    </source>
</evidence>
<dbReference type="Gene3D" id="3.90.1150.10">
    <property type="entry name" value="Aspartate Aminotransferase, domain 1"/>
    <property type="match status" value="1"/>
</dbReference>
<dbReference type="Gene3D" id="3.40.640.10">
    <property type="entry name" value="Type I PLP-dependent aspartate aminotransferase-like (Major domain)"/>
    <property type="match status" value="1"/>
</dbReference>